<dbReference type="KEGG" id="bpy:Bphyt_2786"/>
<evidence type="ECO:0000313" key="2">
    <source>
        <dbReference type="Proteomes" id="UP000001739"/>
    </source>
</evidence>
<dbReference type="eggNOG" id="ENOG50316QW">
    <property type="taxonomic scope" value="Bacteria"/>
</dbReference>
<organism evidence="1 2">
    <name type="scientific">Paraburkholderia phytofirmans (strain DSM 17436 / LMG 22146 / PsJN)</name>
    <name type="common">Burkholderia phytofirmans</name>
    <dbReference type="NCBI Taxonomy" id="398527"/>
    <lineage>
        <taxon>Bacteria</taxon>
        <taxon>Pseudomonadati</taxon>
        <taxon>Pseudomonadota</taxon>
        <taxon>Betaproteobacteria</taxon>
        <taxon>Burkholderiales</taxon>
        <taxon>Burkholderiaceae</taxon>
        <taxon>Paraburkholderia</taxon>
    </lineage>
</organism>
<protein>
    <submittedName>
        <fullName evidence="1">Uncharacterized protein</fullName>
    </submittedName>
</protein>
<gene>
    <name evidence="1" type="ordered locus">Bphyt_2786</name>
</gene>
<sequence length="304" mass="34015">MRIVLSKTLILGAFLLGVLMVAHNRCLPSSFPDGHTMSQSPTLIRLGKPQNSDLNGPGSSIDDHPTGARFYQREWTRGHLGTVEFVDNNRSLMIDNVLSILAFADKDVPEGIYKWNISFGVSSEQADTHEAARDRVLKLLAQLRSLGWNRYIDVGDPRLRGRAAWLYGSSFPVAIYSLDSEYAPTQEEWNAMLRHDPRWIFYADGVYLEISLVESNMGGFVGKSTYLLTVDIKSEYAFYGLGYFPGNAEKIHRWKTLLPAELKKYHAERLKTEAALGSQGYTIDTNYQDPPIKALESSSSASGN</sequence>
<dbReference type="AlphaFoldDB" id="B2SZJ2"/>
<dbReference type="RefSeq" id="WP_012433770.1">
    <property type="nucleotide sequence ID" value="NC_010681.1"/>
</dbReference>
<evidence type="ECO:0000313" key="1">
    <source>
        <dbReference type="EMBL" id="ACD17180.1"/>
    </source>
</evidence>
<accession>B2SZJ2</accession>
<dbReference type="Proteomes" id="UP000001739">
    <property type="component" value="Chromosome 1"/>
</dbReference>
<dbReference type="STRING" id="398527.Bphyt_2786"/>
<dbReference type="HOGENOM" id="CLU_078430_0_0_4"/>
<dbReference type="EMBL" id="CP001052">
    <property type="protein sequence ID" value="ACD17180.1"/>
    <property type="molecule type" value="Genomic_DNA"/>
</dbReference>
<name>B2SZJ2_PARPJ</name>
<proteinExistence type="predicted"/>
<dbReference type="OrthoDB" id="9008569at2"/>
<reference evidence="1 2" key="1">
    <citation type="journal article" date="2011" name="J. Bacteriol.">
        <title>Complete genome sequence of the plant growth-promoting endophyte Burkholderia phytofirmans strain PsJN.</title>
        <authorList>
            <person name="Weilharter A."/>
            <person name="Mitter B."/>
            <person name="Shin M.V."/>
            <person name="Chain P.S."/>
            <person name="Nowak J."/>
            <person name="Sessitsch A."/>
        </authorList>
    </citation>
    <scope>NUCLEOTIDE SEQUENCE [LARGE SCALE GENOMIC DNA]</scope>
    <source>
        <strain evidence="2">DSM 17436 / LMG 22146 / PsJN</strain>
    </source>
</reference>